<dbReference type="Proteomes" id="UP000003163">
    <property type="component" value="Unassembled WGS sequence"/>
</dbReference>
<dbReference type="EMBL" id="AFBI03000074">
    <property type="protein sequence ID" value="EJW02385.1"/>
    <property type="molecule type" value="Genomic_DNA"/>
</dbReference>
<reference evidence="4" key="2">
    <citation type="submission" date="2015-07" db="EMBL/GenBank/DDBJ databases">
        <title>Contrasting host-pathogen interactions and genome evolution in two generalist and specialist microsporidian pathogens of mosquitoes.</title>
        <authorList>
            <consortium name="The Broad Institute Genomics Platform"/>
            <consortium name="The Broad Institute Genome Sequencing Center for Infectious Disease"/>
            <person name="Cuomo C.A."/>
            <person name="Sanscrainte N.D."/>
            <person name="Goldberg J.M."/>
            <person name="Heiman D."/>
            <person name="Young S."/>
            <person name="Zeng Q."/>
            <person name="Becnel J.J."/>
            <person name="Birren B.W."/>
        </authorList>
    </citation>
    <scope>NUCLEOTIDE SEQUENCE [LARGE SCALE GENOMIC DNA]</scope>
    <source>
        <strain evidence="4">USNM 41457</strain>
    </source>
</reference>
<keyword evidence="4" id="KW-1185">Reference proteome</keyword>
<comment type="caution">
    <text evidence="3">The sequence shown here is derived from an EMBL/GenBank/DDBJ whole genome shotgun (WGS) entry which is preliminary data.</text>
</comment>
<sequence length="313" mass="36337">MQTRRMIFARLCCVLFFQKCRSSNTDEDPLLNQQKEVLNKQVSLGSLQEFLEASGAPPSLIGDLFDKFEVIYVLSEIDVKGNEKEITDFTVKFREIELENLDKHFTEIAVKNASDNYDRVFKFRNRGKLIHLLDAPPIVETFCAFFAENKYKEVVHNNNIDFTDLHVEKVTCDEGLEINVSCVIRNEDLQKFELHLNPYVRYVFSNISKNFCIPIYKIATNDKAYILQPKINNSLLRKSKASSVGEEYYGENPTKGSLKSRTVLKMILEKDEKTGKYNCLEAENDQMYLTLSNLFFIFFMIMAGYFTQKYILS</sequence>
<protein>
    <recommendedName>
        <fullName evidence="5">Protein BIG1</fullName>
    </recommendedName>
</protein>
<keyword evidence="1" id="KW-0812">Transmembrane</keyword>
<evidence type="ECO:0000313" key="3">
    <source>
        <dbReference type="EMBL" id="EJW02385.1"/>
    </source>
</evidence>
<feature type="signal peptide" evidence="2">
    <location>
        <begin position="1"/>
        <end position="22"/>
    </location>
</feature>
<feature type="transmembrane region" description="Helical" evidence="1">
    <location>
        <begin position="287"/>
        <end position="307"/>
    </location>
</feature>
<keyword evidence="1" id="KW-1133">Transmembrane helix</keyword>
<name>J9DID5_EDHAE</name>
<keyword evidence="2" id="KW-0732">Signal</keyword>
<gene>
    <name evidence="3" type="ORF">EDEG_03189</name>
</gene>
<evidence type="ECO:0000256" key="1">
    <source>
        <dbReference type="SAM" id="Phobius"/>
    </source>
</evidence>
<feature type="chain" id="PRO_5003822117" description="Protein BIG1" evidence="2">
    <location>
        <begin position="23"/>
        <end position="313"/>
    </location>
</feature>
<dbReference type="InParanoid" id="J9DID5"/>
<reference evidence="3 4" key="1">
    <citation type="submission" date="2011-08" db="EMBL/GenBank/DDBJ databases">
        <authorList>
            <person name="Liu Z.J."/>
            <person name="Shi F.L."/>
            <person name="Lu J.Q."/>
            <person name="Li M."/>
            <person name="Wang Z.L."/>
        </authorList>
    </citation>
    <scope>NUCLEOTIDE SEQUENCE [LARGE SCALE GENOMIC DNA]</scope>
    <source>
        <strain evidence="3 4">USNM 41457</strain>
    </source>
</reference>
<evidence type="ECO:0000256" key="2">
    <source>
        <dbReference type="SAM" id="SignalP"/>
    </source>
</evidence>
<dbReference type="AlphaFoldDB" id="J9DID5"/>
<proteinExistence type="predicted"/>
<dbReference type="HOGENOM" id="CLU_888596_0_0_1"/>
<dbReference type="VEuPathDB" id="MicrosporidiaDB:EDEG_03189"/>
<accession>J9DID5</accession>
<organism evidence="3 4">
    <name type="scientific">Edhazardia aedis (strain USNM 41457)</name>
    <name type="common">Microsporidian parasite</name>
    <dbReference type="NCBI Taxonomy" id="1003232"/>
    <lineage>
        <taxon>Eukaryota</taxon>
        <taxon>Fungi</taxon>
        <taxon>Fungi incertae sedis</taxon>
        <taxon>Microsporidia</taxon>
        <taxon>Edhazardia</taxon>
    </lineage>
</organism>
<evidence type="ECO:0000313" key="4">
    <source>
        <dbReference type="Proteomes" id="UP000003163"/>
    </source>
</evidence>
<keyword evidence="1" id="KW-0472">Membrane</keyword>
<evidence type="ECO:0008006" key="5">
    <source>
        <dbReference type="Google" id="ProtNLM"/>
    </source>
</evidence>